<evidence type="ECO:0000313" key="2">
    <source>
        <dbReference type="EMBL" id="MBB6695580.1"/>
    </source>
</evidence>
<feature type="coiled-coil region" evidence="1">
    <location>
        <begin position="273"/>
        <end position="307"/>
    </location>
</feature>
<feature type="coiled-coil region" evidence="1">
    <location>
        <begin position="1"/>
        <end position="183"/>
    </location>
</feature>
<dbReference type="Proteomes" id="UP000553776">
    <property type="component" value="Unassembled WGS sequence"/>
</dbReference>
<organism evidence="2 3">
    <name type="scientific">Cohnella xylanilytica</name>
    <dbReference type="NCBI Taxonomy" id="557555"/>
    <lineage>
        <taxon>Bacteria</taxon>
        <taxon>Bacillati</taxon>
        <taxon>Bacillota</taxon>
        <taxon>Bacilli</taxon>
        <taxon>Bacillales</taxon>
        <taxon>Paenibacillaceae</taxon>
        <taxon>Cohnella</taxon>
    </lineage>
</organism>
<dbReference type="RefSeq" id="WP_185139526.1">
    <property type="nucleotide sequence ID" value="NZ_JACJVR010000130.1"/>
</dbReference>
<name>A0A841UCE3_9BACL</name>
<comment type="caution">
    <text evidence="2">The sequence shown here is derived from an EMBL/GenBank/DDBJ whole genome shotgun (WGS) entry which is preliminary data.</text>
</comment>
<dbReference type="AlphaFoldDB" id="A0A841UCE3"/>
<gene>
    <name evidence="2" type="ORF">H7B90_29735</name>
</gene>
<evidence type="ECO:0000256" key="1">
    <source>
        <dbReference type="SAM" id="Coils"/>
    </source>
</evidence>
<keyword evidence="3" id="KW-1185">Reference proteome</keyword>
<sequence>MDSLREWNEQLRRQRERLRLKEKRQRRIRELEEEIEKQGRVAEECRSSLNEEREDVERLESASLPRVWYRLTGRLEERLEAEEKEAAEAQLRYDAAEAALRALEASRDEEVRQLAEVDDAEAELERIVRRKEEWIRRYDPDTSRLLESLSEEAGLLEARLKETQEAEEAGQEALDRLDEAREKLQSARNWGTYDMLGGGMISTHIKHNRIEEAREHMYEAQHALRLFEKELADLEWRSGASGVEMGGFLTFADYFFDGFLTDWVVQGRINDAFDSVERGIEEVERQLSRLAQERARVEEELDGTNARYEQTIEGR</sequence>
<accession>A0A841UCE3</accession>
<proteinExistence type="predicted"/>
<dbReference type="EMBL" id="JACJVR010000130">
    <property type="protein sequence ID" value="MBB6695580.1"/>
    <property type="molecule type" value="Genomic_DNA"/>
</dbReference>
<evidence type="ECO:0000313" key="3">
    <source>
        <dbReference type="Proteomes" id="UP000553776"/>
    </source>
</evidence>
<reference evidence="2 3" key="1">
    <citation type="submission" date="2020-08" db="EMBL/GenBank/DDBJ databases">
        <title>Cohnella phylogeny.</title>
        <authorList>
            <person name="Dunlap C."/>
        </authorList>
    </citation>
    <scope>NUCLEOTIDE SEQUENCE [LARGE SCALE GENOMIC DNA]</scope>
    <source>
        <strain evidence="2 3">DSM 25239</strain>
    </source>
</reference>
<keyword evidence="1" id="KW-0175">Coiled coil</keyword>
<protein>
    <submittedName>
        <fullName evidence="2">Uncharacterized protein</fullName>
    </submittedName>
</protein>